<protein>
    <recommendedName>
        <fullName evidence="11">DUF2029 domain-containing protein</fullName>
    </recommendedName>
</protein>
<dbReference type="InterPro" id="IPR018584">
    <property type="entry name" value="GT87"/>
</dbReference>
<comment type="subcellular location">
    <subcellularLocation>
        <location evidence="1">Cell membrane</location>
        <topology evidence="1">Multi-pass membrane protein</topology>
    </subcellularLocation>
</comment>
<dbReference type="GO" id="GO:0005886">
    <property type="term" value="C:plasma membrane"/>
    <property type="evidence" value="ECO:0007669"/>
    <property type="project" value="UniProtKB-SubCell"/>
</dbReference>
<evidence type="ECO:0000256" key="4">
    <source>
        <dbReference type="ARBA" id="ARBA00022692"/>
    </source>
</evidence>
<keyword evidence="3" id="KW-0808">Transferase</keyword>
<comment type="similarity">
    <text evidence="7">Belongs to the glycosyltransferase 87 family.</text>
</comment>
<feature type="transmembrane region" description="Helical" evidence="8">
    <location>
        <begin position="119"/>
        <end position="147"/>
    </location>
</feature>
<evidence type="ECO:0000256" key="6">
    <source>
        <dbReference type="ARBA" id="ARBA00023136"/>
    </source>
</evidence>
<sequence length="401" mass="46179">MNFIHKEVRIFNRTVPFIYIIWFGMAFAAVLAEILHHSINNYFVYKNVFWHTVHQRNLYLFYPQEYEDLNHYGPVFSILIAPFALLPDTAGVILWALFSAFMLLYAIRQLPLNRKATTAILFITALEMMTSIHNVQYNALVAAFIILSFTLVEKEKDSWATLFIALGFMTKLYGIVGLAFFCFSRHKWNFVMSFIGWLVVLFALPMVISSPYFVIQSYQDWWYSLVGKVAESVNNMTPTHMQDFCVQGMIRHGFNPSWFKDIQVLLPAMLLFGLPLLRFSKSAFLSFRLRYLALALISVVIFSTSSESSTYVIAVAGVGIWFMLQQPKPGKWAIAALVFVLLVTSLSPTDLFPAYIRNHFIRPYSLKTLPCFIVWLWLVWELTFKAFTAADEIGTVASKIE</sequence>
<dbReference type="Pfam" id="PF09594">
    <property type="entry name" value="GT87"/>
    <property type="match status" value="1"/>
</dbReference>
<evidence type="ECO:0000313" key="10">
    <source>
        <dbReference type="Proteomes" id="UP000186917"/>
    </source>
</evidence>
<reference evidence="10" key="1">
    <citation type="submission" date="2017-01" db="EMBL/GenBank/DDBJ databases">
        <authorList>
            <person name="Varghese N."/>
            <person name="Submissions S."/>
        </authorList>
    </citation>
    <scope>NUCLEOTIDE SEQUENCE [LARGE SCALE GENOMIC DNA]</scope>
    <source>
        <strain evidence="10">DSM 21054</strain>
    </source>
</reference>
<dbReference type="EMBL" id="FTOR01000003">
    <property type="protein sequence ID" value="SIT07311.1"/>
    <property type="molecule type" value="Genomic_DNA"/>
</dbReference>
<dbReference type="RefSeq" id="WP_076379131.1">
    <property type="nucleotide sequence ID" value="NZ_AP017422.1"/>
</dbReference>
<evidence type="ECO:0000256" key="7">
    <source>
        <dbReference type="ARBA" id="ARBA00024033"/>
    </source>
</evidence>
<keyword evidence="10" id="KW-1185">Reference proteome</keyword>
<dbReference type="AlphaFoldDB" id="A0A173MK08"/>
<dbReference type="OrthoDB" id="1070018at2"/>
<feature type="transmembrane region" description="Helical" evidence="8">
    <location>
        <begin position="16"/>
        <end position="35"/>
    </location>
</feature>
<keyword evidence="6 8" id="KW-0472">Membrane</keyword>
<evidence type="ECO:0000256" key="2">
    <source>
        <dbReference type="ARBA" id="ARBA00022475"/>
    </source>
</evidence>
<dbReference type="KEGG" id="fln:FLA_4005"/>
<dbReference type="STRING" id="477680.SAMN05421788_103316"/>
<dbReference type="GO" id="GO:0016758">
    <property type="term" value="F:hexosyltransferase activity"/>
    <property type="evidence" value="ECO:0007669"/>
    <property type="project" value="InterPro"/>
</dbReference>
<keyword evidence="5 8" id="KW-1133">Transmembrane helix</keyword>
<evidence type="ECO:0000256" key="8">
    <source>
        <dbReference type="SAM" id="Phobius"/>
    </source>
</evidence>
<feature type="transmembrane region" description="Helical" evidence="8">
    <location>
        <begin position="190"/>
        <end position="215"/>
    </location>
</feature>
<feature type="transmembrane region" description="Helical" evidence="8">
    <location>
        <begin position="159"/>
        <end position="183"/>
    </location>
</feature>
<feature type="transmembrane region" description="Helical" evidence="8">
    <location>
        <begin position="330"/>
        <end position="352"/>
    </location>
</feature>
<name>A0A173MK08_9BACT</name>
<feature type="transmembrane region" description="Helical" evidence="8">
    <location>
        <begin position="291"/>
        <end position="324"/>
    </location>
</feature>
<organism evidence="9 10">
    <name type="scientific">Filimonas lacunae</name>
    <dbReference type="NCBI Taxonomy" id="477680"/>
    <lineage>
        <taxon>Bacteria</taxon>
        <taxon>Pseudomonadati</taxon>
        <taxon>Bacteroidota</taxon>
        <taxon>Chitinophagia</taxon>
        <taxon>Chitinophagales</taxon>
        <taxon>Chitinophagaceae</taxon>
        <taxon>Filimonas</taxon>
    </lineage>
</organism>
<feature type="transmembrane region" description="Helical" evidence="8">
    <location>
        <begin position="75"/>
        <end position="107"/>
    </location>
</feature>
<dbReference type="Proteomes" id="UP000186917">
    <property type="component" value="Unassembled WGS sequence"/>
</dbReference>
<evidence type="ECO:0000256" key="3">
    <source>
        <dbReference type="ARBA" id="ARBA00022679"/>
    </source>
</evidence>
<evidence type="ECO:0000256" key="5">
    <source>
        <dbReference type="ARBA" id="ARBA00022989"/>
    </source>
</evidence>
<keyword evidence="2" id="KW-1003">Cell membrane</keyword>
<feature type="transmembrane region" description="Helical" evidence="8">
    <location>
        <begin position="364"/>
        <end position="380"/>
    </location>
</feature>
<evidence type="ECO:0000256" key="1">
    <source>
        <dbReference type="ARBA" id="ARBA00004651"/>
    </source>
</evidence>
<keyword evidence="4 8" id="KW-0812">Transmembrane</keyword>
<evidence type="ECO:0000313" key="9">
    <source>
        <dbReference type="EMBL" id="SIT07311.1"/>
    </source>
</evidence>
<evidence type="ECO:0008006" key="11">
    <source>
        <dbReference type="Google" id="ProtNLM"/>
    </source>
</evidence>
<accession>A0A173MK08</accession>
<feature type="transmembrane region" description="Helical" evidence="8">
    <location>
        <begin position="262"/>
        <end position="279"/>
    </location>
</feature>
<proteinExistence type="inferred from homology"/>
<gene>
    <name evidence="9" type="ORF">SAMN05421788_103316</name>
</gene>